<proteinExistence type="predicted"/>
<name>A0A4Y9XQG8_9AGAM</name>
<dbReference type="EMBL" id="SEOQ01001474">
    <property type="protein sequence ID" value="TFY51617.1"/>
    <property type="molecule type" value="Genomic_DNA"/>
</dbReference>
<evidence type="ECO:0000313" key="1">
    <source>
        <dbReference type="EMBL" id="TFY51617.1"/>
    </source>
</evidence>
<organism evidence="1 2">
    <name type="scientific">Dentipellis fragilis</name>
    <dbReference type="NCBI Taxonomy" id="205917"/>
    <lineage>
        <taxon>Eukaryota</taxon>
        <taxon>Fungi</taxon>
        <taxon>Dikarya</taxon>
        <taxon>Basidiomycota</taxon>
        <taxon>Agaricomycotina</taxon>
        <taxon>Agaricomycetes</taxon>
        <taxon>Russulales</taxon>
        <taxon>Hericiaceae</taxon>
        <taxon>Dentipellis</taxon>
    </lineage>
</organism>
<keyword evidence="2" id="KW-1185">Reference proteome</keyword>
<accession>A0A4Y9XQG8</accession>
<comment type="caution">
    <text evidence="1">The sequence shown here is derived from an EMBL/GenBank/DDBJ whole genome shotgun (WGS) entry which is preliminary data.</text>
</comment>
<evidence type="ECO:0000313" key="2">
    <source>
        <dbReference type="Proteomes" id="UP000298327"/>
    </source>
</evidence>
<dbReference type="AlphaFoldDB" id="A0A4Y9XQG8"/>
<dbReference type="Proteomes" id="UP000298327">
    <property type="component" value="Unassembled WGS sequence"/>
</dbReference>
<protein>
    <submittedName>
        <fullName evidence="1">Uncharacterized protein</fullName>
    </submittedName>
</protein>
<gene>
    <name evidence="1" type="ORF">EVG20_g10918</name>
</gene>
<sequence>MKGMAYSEAASDHEAIARAWLASNTYLHQVSGRVNTSSHQLNVSIRACLFKELQHANVHEVDPPPSLQSHAAYYLPAPRPPMHGYPNWKRDQMTLEEHCGCQHARHRAIY</sequence>
<reference evidence="1 2" key="1">
    <citation type="submission" date="2019-02" db="EMBL/GenBank/DDBJ databases">
        <title>Genome sequencing of the rare red list fungi Dentipellis fragilis.</title>
        <authorList>
            <person name="Buettner E."/>
            <person name="Kellner H."/>
        </authorList>
    </citation>
    <scope>NUCLEOTIDE SEQUENCE [LARGE SCALE GENOMIC DNA]</scope>
    <source>
        <strain evidence="1 2">DSM 105465</strain>
    </source>
</reference>